<organism evidence="2 3">
    <name type="scientific">Streptomyces violarus</name>
    <dbReference type="NCBI Taxonomy" id="67380"/>
    <lineage>
        <taxon>Bacteria</taxon>
        <taxon>Bacillati</taxon>
        <taxon>Actinomycetota</taxon>
        <taxon>Actinomycetes</taxon>
        <taxon>Kitasatosporales</taxon>
        <taxon>Streptomycetaceae</taxon>
        <taxon>Streptomyces</taxon>
    </lineage>
</organism>
<evidence type="ECO:0000313" key="3">
    <source>
        <dbReference type="Proteomes" id="UP000572907"/>
    </source>
</evidence>
<dbReference type="AlphaFoldDB" id="A0A7W5F4Z4"/>
<evidence type="ECO:0000259" key="1">
    <source>
        <dbReference type="Pfam" id="PF03781"/>
    </source>
</evidence>
<keyword evidence="3" id="KW-1185">Reference proteome</keyword>
<feature type="domain" description="Sulfatase-modifying factor enzyme-like" evidence="1">
    <location>
        <begin position="9"/>
        <end position="222"/>
    </location>
</feature>
<proteinExistence type="predicted"/>
<dbReference type="PANTHER" id="PTHR23150">
    <property type="entry name" value="SULFATASE MODIFYING FACTOR 1, 2"/>
    <property type="match status" value="1"/>
</dbReference>
<dbReference type="Proteomes" id="UP000572907">
    <property type="component" value="Unassembled WGS sequence"/>
</dbReference>
<dbReference type="InterPro" id="IPR042095">
    <property type="entry name" value="SUMF_sf"/>
</dbReference>
<name>A0A7W5F4Z4_9ACTN</name>
<dbReference type="Pfam" id="PF03781">
    <property type="entry name" value="FGE-sulfatase"/>
    <property type="match status" value="1"/>
</dbReference>
<dbReference type="PANTHER" id="PTHR23150:SF19">
    <property type="entry name" value="FORMYLGLYCINE-GENERATING ENZYME"/>
    <property type="match status" value="1"/>
</dbReference>
<gene>
    <name evidence="2" type="ORF">FHS41_006555</name>
</gene>
<evidence type="ECO:0000313" key="2">
    <source>
        <dbReference type="EMBL" id="MBB3080013.1"/>
    </source>
</evidence>
<dbReference type="GO" id="GO:0120147">
    <property type="term" value="F:formylglycine-generating oxidase activity"/>
    <property type="evidence" value="ECO:0007669"/>
    <property type="project" value="TreeGrafter"/>
</dbReference>
<dbReference type="InterPro" id="IPR016187">
    <property type="entry name" value="CTDL_fold"/>
</dbReference>
<dbReference type="EMBL" id="JACHXE010000008">
    <property type="protein sequence ID" value="MBB3080013.1"/>
    <property type="molecule type" value="Genomic_DNA"/>
</dbReference>
<dbReference type="SUPFAM" id="SSF56436">
    <property type="entry name" value="C-type lectin-like"/>
    <property type="match status" value="1"/>
</dbReference>
<comment type="caution">
    <text evidence="2">The sequence shown here is derived from an EMBL/GenBank/DDBJ whole genome shotgun (WGS) entry which is preliminary data.</text>
</comment>
<dbReference type="InterPro" id="IPR051043">
    <property type="entry name" value="Sulfatase_Mod_Factor_Kinase"/>
</dbReference>
<protein>
    <submittedName>
        <fullName evidence="2">Formylglycine-generating enzyme required for sulfatase activity</fullName>
    </submittedName>
</protein>
<dbReference type="InterPro" id="IPR005532">
    <property type="entry name" value="SUMF_dom"/>
</dbReference>
<sequence length="231" mass="25725">MGVGVGVVNEMVAVPAGAVTLSDRRTQRSWTTEVAPFRMSAFSVTQEWYAQVTGERPSAAHGERLPVEGVSWWDAVAFCNALSVEEGLTPAYRTGVEAEAVEWDASADGYRLPTEAEWEYACRAGSAGPRYGELDEVAWYRGNSDERVHTVGGKQANAWGLYDMLGNVWDWCWDLYDAEVYGTYRVLRGGGWSDEHWSCRASVRRRSHPTFRIDDVGFRVARSAVSVSRGR</sequence>
<accession>A0A7W5F4Z4</accession>
<dbReference type="Gene3D" id="3.90.1580.10">
    <property type="entry name" value="paralog of FGE (formylglycine-generating enzyme)"/>
    <property type="match status" value="1"/>
</dbReference>
<reference evidence="2 3" key="1">
    <citation type="submission" date="2020-08" db="EMBL/GenBank/DDBJ databases">
        <title>Genomic Encyclopedia of Type Strains, Phase III (KMG-III): the genomes of soil and plant-associated and newly described type strains.</title>
        <authorList>
            <person name="Whitman W."/>
        </authorList>
    </citation>
    <scope>NUCLEOTIDE SEQUENCE [LARGE SCALE GENOMIC DNA]</scope>
    <source>
        <strain evidence="2 3">CECT 3237</strain>
    </source>
</reference>
<dbReference type="RefSeq" id="WP_184597811.1">
    <property type="nucleotide sequence ID" value="NZ_BMUP01000004.1"/>
</dbReference>